<dbReference type="PANTHER" id="PTHR43874">
    <property type="entry name" value="TWO-COMPONENT RESPONSE REGULATOR"/>
    <property type="match status" value="1"/>
</dbReference>
<dbReference type="InterPro" id="IPR001789">
    <property type="entry name" value="Sig_transdc_resp-reg_receiver"/>
</dbReference>
<organism evidence="5 6">
    <name type="scientific">Elliptochloris bilobata</name>
    <dbReference type="NCBI Taxonomy" id="381761"/>
    <lineage>
        <taxon>Eukaryota</taxon>
        <taxon>Viridiplantae</taxon>
        <taxon>Chlorophyta</taxon>
        <taxon>core chlorophytes</taxon>
        <taxon>Trebouxiophyceae</taxon>
        <taxon>Trebouxiophyceae incertae sedis</taxon>
        <taxon>Elliptochloris clade</taxon>
        <taxon>Elliptochloris</taxon>
    </lineage>
</organism>
<dbReference type="PROSITE" id="PS50110">
    <property type="entry name" value="RESPONSE_REGULATORY"/>
    <property type="match status" value="1"/>
</dbReference>
<evidence type="ECO:0000256" key="3">
    <source>
        <dbReference type="SAM" id="MobiDB-lite"/>
    </source>
</evidence>
<evidence type="ECO:0000313" key="6">
    <source>
        <dbReference type="Proteomes" id="UP001445335"/>
    </source>
</evidence>
<keyword evidence="1" id="KW-0902">Two-component regulatory system</keyword>
<evidence type="ECO:0000259" key="4">
    <source>
        <dbReference type="PROSITE" id="PS50110"/>
    </source>
</evidence>
<comment type="caution">
    <text evidence="5">The sequence shown here is derived from an EMBL/GenBank/DDBJ whole genome shotgun (WGS) entry which is preliminary data.</text>
</comment>
<feature type="region of interest" description="Disordered" evidence="3">
    <location>
        <begin position="178"/>
        <end position="213"/>
    </location>
</feature>
<keyword evidence="2" id="KW-0597">Phosphoprotein</keyword>
<name>A0AAW1S8H5_9CHLO</name>
<protein>
    <recommendedName>
        <fullName evidence="4">Response regulatory domain-containing protein</fullName>
    </recommendedName>
</protein>
<sequence>MALAGRALDEADTLSPSNLRILVVDASASALCALLQECGYEVTAVPTTTAALHLLKRQQARSGSPQYDLILKDHDLPASNACRLLRRLVEDETLKTVPVVVVSNSEDRDVMASCLQLGAADFLLKPLRANELRNLWARVYWWRRAFYLQQQASAALGATADHLPGLKLHYYPNILQEDTKGGEDASKAAGAAEDERSGEGSAPNGSGSGNLGGCKRVNGSSRCQVAGGDDSATKPGGAQCQGSNQPQGDSGRNNGDSATKAGGRGNGHSGLDASMSGQEGGAGPASDAPTVIRPQPLLAAIHGDVAGFRAYISPAREAGQGLAGLKRKAPDGGSSLPEQLATRGGSLASGRTGSDALPADPREGTAAYGSTAAAGSLPTAASEDTRMPNGGPPSSSSAGGANGGPVDVNPSPNPSSFPTGQAPGRWASGGAPTGLHHPQAALPAGMMPGPYGGPPPFFPQYGMPPPGAYSMPGAMPGAFWPGVGGGRGGSAAGQQGTGKPDKFDNMSVAYYSAYSPQQMAAAAAAAGSPSARNMEVAAAQQQQQLALMYQQSLLLQQYREVGGGLGQLGGPGRAHGAAEEDEEDDVVNSPQEARAAATTPAPAKHAGSASGHATGAARPASAAHASGDGSGGRTSPMHAAAGAANGALRARATRTGNGSSDFGSNSPDIAQVSPDALDAARTAPAVPA</sequence>
<dbReference type="PANTHER" id="PTHR43874:SF1">
    <property type="entry name" value="TWO-COMPONENT RESPONSE REGULATOR-LIKE APRR1"/>
    <property type="match status" value="1"/>
</dbReference>
<evidence type="ECO:0000313" key="5">
    <source>
        <dbReference type="EMBL" id="KAK9842573.1"/>
    </source>
</evidence>
<proteinExistence type="predicted"/>
<dbReference type="Gene3D" id="3.40.50.2300">
    <property type="match status" value="1"/>
</dbReference>
<reference evidence="5 6" key="1">
    <citation type="journal article" date="2024" name="Nat. Commun.">
        <title>Phylogenomics reveals the evolutionary origins of lichenization in chlorophyte algae.</title>
        <authorList>
            <person name="Puginier C."/>
            <person name="Libourel C."/>
            <person name="Otte J."/>
            <person name="Skaloud P."/>
            <person name="Haon M."/>
            <person name="Grisel S."/>
            <person name="Petersen M."/>
            <person name="Berrin J.G."/>
            <person name="Delaux P.M."/>
            <person name="Dal Grande F."/>
            <person name="Keller J."/>
        </authorList>
    </citation>
    <scope>NUCLEOTIDE SEQUENCE [LARGE SCALE GENOMIC DNA]</scope>
    <source>
        <strain evidence="5 6">SAG 245.80</strain>
    </source>
</reference>
<gene>
    <name evidence="5" type="ORF">WJX81_006867</name>
</gene>
<feature type="compositionally biased region" description="Polar residues" evidence="3">
    <location>
        <begin position="659"/>
        <end position="668"/>
    </location>
</feature>
<feature type="compositionally biased region" description="Low complexity" evidence="3">
    <location>
        <begin position="593"/>
        <end position="627"/>
    </location>
</feature>
<evidence type="ECO:0000256" key="1">
    <source>
        <dbReference type="ARBA" id="ARBA00023012"/>
    </source>
</evidence>
<feature type="compositionally biased region" description="Low complexity" evidence="3">
    <location>
        <begin position="364"/>
        <end position="376"/>
    </location>
</feature>
<dbReference type="GO" id="GO:0009736">
    <property type="term" value="P:cytokinin-activated signaling pathway"/>
    <property type="evidence" value="ECO:0007669"/>
    <property type="project" value="InterPro"/>
</dbReference>
<dbReference type="EMBL" id="JALJOU010000007">
    <property type="protein sequence ID" value="KAK9842573.1"/>
    <property type="molecule type" value="Genomic_DNA"/>
</dbReference>
<feature type="region of interest" description="Disordered" evidence="3">
    <location>
        <begin position="225"/>
        <end position="290"/>
    </location>
</feature>
<feature type="region of interest" description="Disordered" evidence="3">
    <location>
        <begin position="566"/>
        <end position="688"/>
    </location>
</feature>
<feature type="compositionally biased region" description="Low complexity" evidence="3">
    <location>
        <begin position="388"/>
        <end position="420"/>
    </location>
</feature>
<feature type="modified residue" description="4-aspartylphosphate" evidence="2">
    <location>
        <position position="73"/>
    </location>
</feature>
<feature type="region of interest" description="Disordered" evidence="3">
    <location>
        <begin position="323"/>
        <end position="441"/>
    </location>
</feature>
<dbReference type="Pfam" id="PF00072">
    <property type="entry name" value="Response_reg"/>
    <property type="match status" value="1"/>
</dbReference>
<dbReference type="AlphaFoldDB" id="A0AAW1S8H5"/>
<dbReference type="SMART" id="SM00448">
    <property type="entry name" value="REC"/>
    <property type="match status" value="1"/>
</dbReference>
<feature type="compositionally biased region" description="Polar residues" evidence="3">
    <location>
        <begin position="240"/>
        <end position="257"/>
    </location>
</feature>
<feature type="domain" description="Response regulatory" evidence="4">
    <location>
        <begin position="17"/>
        <end position="140"/>
    </location>
</feature>
<feature type="compositionally biased region" description="Low complexity" evidence="3">
    <location>
        <begin position="639"/>
        <end position="658"/>
    </location>
</feature>
<dbReference type="SUPFAM" id="SSF52172">
    <property type="entry name" value="CheY-like"/>
    <property type="match status" value="1"/>
</dbReference>
<evidence type="ECO:0000256" key="2">
    <source>
        <dbReference type="PROSITE-ProRule" id="PRU00169"/>
    </source>
</evidence>
<dbReference type="InterPro" id="IPR045279">
    <property type="entry name" value="ARR-like"/>
</dbReference>
<dbReference type="InterPro" id="IPR011006">
    <property type="entry name" value="CheY-like_superfamily"/>
</dbReference>
<dbReference type="Proteomes" id="UP001445335">
    <property type="component" value="Unassembled WGS sequence"/>
</dbReference>
<dbReference type="GO" id="GO:0000160">
    <property type="term" value="P:phosphorelay signal transduction system"/>
    <property type="evidence" value="ECO:0007669"/>
    <property type="project" value="UniProtKB-KW"/>
</dbReference>
<accession>A0AAW1S8H5</accession>
<keyword evidence="6" id="KW-1185">Reference proteome</keyword>